<evidence type="ECO:0000256" key="5">
    <source>
        <dbReference type="ARBA" id="ARBA00022519"/>
    </source>
</evidence>
<name>A0ABU3CAS9_9FLAO</name>
<evidence type="ECO:0000256" key="10">
    <source>
        <dbReference type="SAM" id="MobiDB-lite"/>
    </source>
</evidence>
<dbReference type="Gene3D" id="3.30.1150.10">
    <property type="match status" value="1"/>
</dbReference>
<comment type="similarity">
    <text evidence="2">Belongs to the TonB family.</text>
</comment>
<dbReference type="RefSeq" id="WP_311534984.1">
    <property type="nucleotide sequence ID" value="NZ_JAVRHQ010000012.1"/>
</dbReference>
<evidence type="ECO:0000256" key="4">
    <source>
        <dbReference type="ARBA" id="ARBA00022475"/>
    </source>
</evidence>
<comment type="caution">
    <text evidence="12">The sequence shown here is derived from an EMBL/GenBank/DDBJ whole genome shotgun (WGS) entry which is preliminary data.</text>
</comment>
<dbReference type="EMBL" id="JAVRHQ010000012">
    <property type="protein sequence ID" value="MDT0643363.1"/>
    <property type="molecule type" value="Genomic_DNA"/>
</dbReference>
<protein>
    <submittedName>
        <fullName evidence="12">TonB family protein</fullName>
    </submittedName>
</protein>
<evidence type="ECO:0000256" key="3">
    <source>
        <dbReference type="ARBA" id="ARBA00022448"/>
    </source>
</evidence>
<dbReference type="InterPro" id="IPR006260">
    <property type="entry name" value="TonB/TolA_C"/>
</dbReference>
<dbReference type="InterPro" id="IPR037682">
    <property type="entry name" value="TonB_C"/>
</dbReference>
<dbReference type="PANTHER" id="PTHR33446">
    <property type="entry name" value="PROTEIN TONB-RELATED"/>
    <property type="match status" value="1"/>
</dbReference>
<sequence length="249" mass="28089">MKPKKNPKADLSRKWVLFLQIGLILVLLLTFNAIEWKTYTSEKDGEKSLGMKFDTFELEETPPVVTIKQELPEPLPKVPQEPVQDKYKTTDDEDSEPEDDMKPTEVEPADLSVLPEVGDIEDPDTEEPVEKVPFEVIEFVPIYPGCEKLNDNAARKSCMSSKISNFINREFDTSLGAKLGLSGINLVIVQFVINENGKVEQIQTRAPHPALEEEAQRVIEKLPVMQPGKQRGEAVPVSYSIPIRFKVQD</sequence>
<dbReference type="NCBIfam" id="TIGR01352">
    <property type="entry name" value="tonB_Cterm"/>
    <property type="match status" value="1"/>
</dbReference>
<keyword evidence="3" id="KW-0813">Transport</keyword>
<evidence type="ECO:0000256" key="8">
    <source>
        <dbReference type="ARBA" id="ARBA00022989"/>
    </source>
</evidence>
<accession>A0ABU3CAS9</accession>
<keyword evidence="9" id="KW-0472">Membrane</keyword>
<reference evidence="12 13" key="1">
    <citation type="submission" date="2023-09" db="EMBL/GenBank/DDBJ databases">
        <authorList>
            <person name="Rey-Velasco X."/>
        </authorList>
    </citation>
    <scope>NUCLEOTIDE SEQUENCE [LARGE SCALE GENOMIC DNA]</scope>
    <source>
        <strain evidence="12 13">F363</strain>
    </source>
</reference>
<keyword evidence="7" id="KW-0653">Protein transport</keyword>
<evidence type="ECO:0000256" key="6">
    <source>
        <dbReference type="ARBA" id="ARBA00022692"/>
    </source>
</evidence>
<feature type="region of interest" description="Disordered" evidence="10">
    <location>
        <begin position="64"/>
        <end position="107"/>
    </location>
</feature>
<evidence type="ECO:0000313" key="12">
    <source>
        <dbReference type="EMBL" id="MDT0643363.1"/>
    </source>
</evidence>
<gene>
    <name evidence="12" type="ORF">RM553_11025</name>
</gene>
<keyword evidence="5" id="KW-0997">Cell inner membrane</keyword>
<dbReference type="Pfam" id="PF03544">
    <property type="entry name" value="TonB_C"/>
    <property type="match status" value="1"/>
</dbReference>
<dbReference type="SUPFAM" id="SSF74653">
    <property type="entry name" value="TolA/TonB C-terminal domain"/>
    <property type="match status" value="1"/>
</dbReference>
<evidence type="ECO:0000259" key="11">
    <source>
        <dbReference type="Pfam" id="PF03544"/>
    </source>
</evidence>
<dbReference type="PANTHER" id="PTHR33446:SF2">
    <property type="entry name" value="PROTEIN TONB"/>
    <property type="match status" value="1"/>
</dbReference>
<evidence type="ECO:0000256" key="2">
    <source>
        <dbReference type="ARBA" id="ARBA00006555"/>
    </source>
</evidence>
<evidence type="ECO:0000256" key="1">
    <source>
        <dbReference type="ARBA" id="ARBA00004383"/>
    </source>
</evidence>
<keyword evidence="8" id="KW-1133">Transmembrane helix</keyword>
<keyword evidence="4" id="KW-1003">Cell membrane</keyword>
<dbReference type="Proteomes" id="UP001262889">
    <property type="component" value="Unassembled WGS sequence"/>
</dbReference>
<evidence type="ECO:0000313" key="13">
    <source>
        <dbReference type="Proteomes" id="UP001262889"/>
    </source>
</evidence>
<evidence type="ECO:0000256" key="9">
    <source>
        <dbReference type="ARBA" id="ARBA00023136"/>
    </source>
</evidence>
<evidence type="ECO:0000256" key="7">
    <source>
        <dbReference type="ARBA" id="ARBA00022927"/>
    </source>
</evidence>
<dbReference type="InterPro" id="IPR051045">
    <property type="entry name" value="TonB-dependent_transducer"/>
</dbReference>
<proteinExistence type="inferred from homology"/>
<comment type="subcellular location">
    <subcellularLocation>
        <location evidence="1">Cell inner membrane</location>
        <topology evidence="1">Single-pass membrane protein</topology>
        <orientation evidence="1">Periplasmic side</orientation>
    </subcellularLocation>
</comment>
<keyword evidence="6" id="KW-0812">Transmembrane</keyword>
<keyword evidence="13" id="KW-1185">Reference proteome</keyword>
<organism evidence="12 13">
    <name type="scientific">Autumnicola tepida</name>
    <dbReference type="NCBI Taxonomy" id="3075595"/>
    <lineage>
        <taxon>Bacteria</taxon>
        <taxon>Pseudomonadati</taxon>
        <taxon>Bacteroidota</taxon>
        <taxon>Flavobacteriia</taxon>
        <taxon>Flavobacteriales</taxon>
        <taxon>Flavobacteriaceae</taxon>
        <taxon>Autumnicola</taxon>
    </lineage>
</organism>
<feature type="domain" description="TonB C-terminal" evidence="11">
    <location>
        <begin position="187"/>
        <end position="246"/>
    </location>
</feature>